<evidence type="ECO:0000313" key="23">
    <source>
        <dbReference type="Proteomes" id="UP001642406"/>
    </source>
</evidence>
<evidence type="ECO:0000256" key="11">
    <source>
        <dbReference type="ARBA" id="ARBA00022968"/>
    </source>
</evidence>
<evidence type="ECO:0000256" key="5">
    <source>
        <dbReference type="ARBA" id="ARBA00011137"/>
    </source>
</evidence>
<dbReference type="InterPro" id="IPR029058">
    <property type="entry name" value="AB_hydrolase_fold"/>
</dbReference>
<evidence type="ECO:0000256" key="6">
    <source>
        <dbReference type="ARBA" id="ARBA00013279"/>
    </source>
</evidence>
<dbReference type="CDD" id="cd00519">
    <property type="entry name" value="Lipase_3"/>
    <property type="match status" value="1"/>
</dbReference>
<accession>A0ABP0CHK1</accession>
<evidence type="ECO:0000256" key="20">
    <source>
        <dbReference type="SAM" id="SignalP"/>
    </source>
</evidence>
<evidence type="ECO:0000256" key="4">
    <source>
        <dbReference type="ARBA" id="ARBA00010701"/>
    </source>
</evidence>
<feature type="region of interest" description="Disordered" evidence="19">
    <location>
        <begin position="468"/>
        <end position="487"/>
    </location>
</feature>
<dbReference type="Gene3D" id="3.40.50.1820">
    <property type="entry name" value="alpha/beta hydrolase"/>
    <property type="match status" value="1"/>
</dbReference>
<keyword evidence="20" id="KW-0732">Signal</keyword>
<dbReference type="Proteomes" id="UP001642406">
    <property type="component" value="Unassembled WGS sequence"/>
</dbReference>
<feature type="domain" description="Fungal lipase-type" evidence="21">
    <location>
        <begin position="302"/>
        <end position="332"/>
    </location>
</feature>
<dbReference type="PANTHER" id="PTHR47175:SF2">
    <property type="entry name" value="LIPASE ATG15-RELATED"/>
    <property type="match status" value="1"/>
</dbReference>
<dbReference type="SUPFAM" id="SSF53474">
    <property type="entry name" value="alpha/beta-Hydrolases"/>
    <property type="match status" value="1"/>
</dbReference>
<organism evidence="22 23">
    <name type="scientific">Sporothrix bragantina</name>
    <dbReference type="NCBI Taxonomy" id="671064"/>
    <lineage>
        <taxon>Eukaryota</taxon>
        <taxon>Fungi</taxon>
        <taxon>Dikarya</taxon>
        <taxon>Ascomycota</taxon>
        <taxon>Pezizomycotina</taxon>
        <taxon>Sordariomycetes</taxon>
        <taxon>Sordariomycetidae</taxon>
        <taxon>Ophiostomatales</taxon>
        <taxon>Ophiostomataceae</taxon>
        <taxon>Sporothrix</taxon>
    </lineage>
</organism>
<dbReference type="InterPro" id="IPR002921">
    <property type="entry name" value="Fungal_lipase-type"/>
</dbReference>
<evidence type="ECO:0000256" key="16">
    <source>
        <dbReference type="ARBA" id="ARBA00023180"/>
    </source>
</evidence>
<dbReference type="EC" id="3.1.1.3" evidence="6"/>
<keyword evidence="12" id="KW-1133">Transmembrane helix</keyword>
<comment type="caution">
    <text evidence="22">The sequence shown here is derived from an EMBL/GenBank/DDBJ whole genome shotgun (WGS) entry which is preliminary data.</text>
</comment>
<comment type="subcellular location">
    <subcellularLocation>
        <location evidence="3">Endosome</location>
        <location evidence="3">Multivesicular body membrane</location>
        <topology evidence="3">Single-pass type II membrane protein</topology>
    </subcellularLocation>
    <subcellularLocation>
        <location evidence="2">Prevacuolar compartment membrane</location>
        <topology evidence="2">Single-pass type II membrane protein</topology>
    </subcellularLocation>
</comment>
<evidence type="ECO:0000256" key="1">
    <source>
        <dbReference type="ARBA" id="ARBA00001024"/>
    </source>
</evidence>
<evidence type="ECO:0000256" key="8">
    <source>
        <dbReference type="ARBA" id="ARBA00022753"/>
    </source>
</evidence>
<feature type="compositionally biased region" description="Low complexity" evidence="19">
    <location>
        <begin position="639"/>
        <end position="648"/>
    </location>
</feature>
<evidence type="ECO:0000256" key="17">
    <source>
        <dbReference type="ARBA" id="ARBA00024663"/>
    </source>
</evidence>
<keyword evidence="8" id="KW-0967">Endosome</keyword>
<feature type="signal peptide" evidence="20">
    <location>
        <begin position="1"/>
        <end position="38"/>
    </location>
</feature>
<dbReference type="PANTHER" id="PTHR47175">
    <property type="entry name" value="LIPASE ATG15-RELATED"/>
    <property type="match status" value="1"/>
</dbReference>
<feature type="region of interest" description="Disordered" evidence="19">
    <location>
        <begin position="600"/>
        <end position="651"/>
    </location>
</feature>
<dbReference type="GO" id="GO:0004806">
    <property type="term" value="F:triacylglycerol lipase activity"/>
    <property type="evidence" value="ECO:0007669"/>
    <property type="project" value="UniProtKB-EC"/>
</dbReference>
<evidence type="ECO:0000256" key="10">
    <source>
        <dbReference type="ARBA" id="ARBA00022963"/>
    </source>
</evidence>
<comment type="subunit">
    <text evidence="5">Binds to both phosphatidylinositol (PI) and phosphatidylinositol 3,5-bisphosphate (PIP2).</text>
</comment>
<dbReference type="Pfam" id="PF01764">
    <property type="entry name" value="Lipase_3"/>
    <property type="match status" value="1"/>
</dbReference>
<feature type="chain" id="PRO_5047086167" description="triacylglycerol lipase" evidence="20">
    <location>
        <begin position="39"/>
        <end position="669"/>
    </location>
</feature>
<keyword evidence="16" id="KW-0325">Glycoprotein</keyword>
<comment type="catalytic activity">
    <reaction evidence="1">
        <text>a triacylglycerol + H2O = a diacylglycerol + a fatty acid + H(+)</text>
        <dbReference type="Rhea" id="RHEA:12044"/>
        <dbReference type="ChEBI" id="CHEBI:15377"/>
        <dbReference type="ChEBI" id="CHEBI:15378"/>
        <dbReference type="ChEBI" id="CHEBI:17855"/>
        <dbReference type="ChEBI" id="CHEBI:18035"/>
        <dbReference type="ChEBI" id="CHEBI:28868"/>
        <dbReference type="EC" id="3.1.1.3"/>
    </reaction>
</comment>
<evidence type="ECO:0000256" key="14">
    <source>
        <dbReference type="ARBA" id="ARBA00023098"/>
    </source>
</evidence>
<keyword evidence="14" id="KW-0443">Lipid metabolism</keyword>
<reference evidence="22 23" key="1">
    <citation type="submission" date="2024-01" db="EMBL/GenBank/DDBJ databases">
        <authorList>
            <person name="Allen C."/>
            <person name="Tagirdzhanova G."/>
        </authorList>
    </citation>
    <scope>NUCLEOTIDE SEQUENCE [LARGE SCALE GENOMIC DNA]</scope>
</reference>
<evidence type="ECO:0000259" key="21">
    <source>
        <dbReference type="Pfam" id="PF01764"/>
    </source>
</evidence>
<evidence type="ECO:0000313" key="22">
    <source>
        <dbReference type="EMBL" id="CAK7231428.1"/>
    </source>
</evidence>
<evidence type="ECO:0000256" key="2">
    <source>
        <dbReference type="ARBA" id="ARBA00004270"/>
    </source>
</evidence>
<keyword evidence="9 22" id="KW-0378">Hydrolase</keyword>
<evidence type="ECO:0000256" key="7">
    <source>
        <dbReference type="ARBA" id="ARBA00022692"/>
    </source>
</evidence>
<comment type="similarity">
    <text evidence="4">Belongs to the AB hydrolase superfamily. Lipase family.</text>
</comment>
<evidence type="ECO:0000256" key="9">
    <source>
        <dbReference type="ARBA" id="ARBA00022801"/>
    </source>
</evidence>
<comment type="function">
    <text evidence="17">Lipase which is essential for lysis of subvacuolar cytoplasm to vacuole targeted bodies and intravacuolar autophagic bodies. Involved in the lysis of intravacuolar multivesicular body (MVB) vesicles. The intravacuolar membrane disintegration by ATG15 is critical to life span extension.</text>
</comment>
<feature type="compositionally biased region" description="Low complexity" evidence="19">
    <location>
        <begin position="605"/>
        <end position="625"/>
    </location>
</feature>
<feature type="compositionally biased region" description="Low complexity" evidence="19">
    <location>
        <begin position="555"/>
        <end position="587"/>
    </location>
</feature>
<feature type="region of interest" description="Disordered" evidence="19">
    <location>
        <begin position="510"/>
        <end position="539"/>
    </location>
</feature>
<dbReference type="EMBL" id="CAWUHC010000095">
    <property type="protein sequence ID" value="CAK7231428.1"/>
    <property type="molecule type" value="Genomic_DNA"/>
</dbReference>
<evidence type="ECO:0000256" key="15">
    <source>
        <dbReference type="ARBA" id="ARBA00023136"/>
    </source>
</evidence>
<keyword evidence="23" id="KW-1185">Reference proteome</keyword>
<proteinExistence type="inferred from homology"/>
<evidence type="ECO:0000256" key="3">
    <source>
        <dbReference type="ARBA" id="ARBA00004343"/>
    </source>
</evidence>
<feature type="compositionally biased region" description="Low complexity" evidence="19">
    <location>
        <begin position="470"/>
        <end position="487"/>
    </location>
</feature>
<evidence type="ECO:0000256" key="12">
    <source>
        <dbReference type="ARBA" id="ARBA00022989"/>
    </source>
</evidence>
<dbReference type="InterPro" id="IPR050805">
    <property type="entry name" value="ATG15_Lipase"/>
</dbReference>
<keyword evidence="15" id="KW-0472">Membrane</keyword>
<name>A0ABP0CHK1_9PEZI</name>
<evidence type="ECO:0000256" key="19">
    <source>
        <dbReference type="SAM" id="MobiDB-lite"/>
    </source>
</evidence>
<gene>
    <name evidence="22" type="primary">ATG15</name>
    <name evidence="22" type="ORF">SBRCBS47491_007926</name>
</gene>
<evidence type="ECO:0000256" key="18">
    <source>
        <dbReference type="ARBA" id="ARBA00029828"/>
    </source>
</evidence>
<sequence length="669" mass="72478">MSQQYPSRGKSKHQCSSAGRVTAQLLLSFLALSTTSLAASGGGQASEQLVLPLPPAGHVPALTPEPPEPADHTLRHIYHHGTHLYPELHRKVDIHQRDAEVWLAAEDGYPRHQLPPLRAKSHASPLERLVDRRPAVVDPMVAFAREQGYVTALSPDAWSVDMVPSPNITDKTTVLNLAYMASNAYVETPDLPDWDDVGMDFNRSSDFGWEGDGLRGHVFADANNATVVIGLKGTSLAVFDGEGTTTNDKENDNLFFSCCCAQQGQWTYRQVCDCATGTYTCNNTCVRKALRDENRYYMAARELYANVSADYPDANIWLTGHSLGGAVTSFLGLTYGLPVVTFQAVPEALAASRLGLPVPPGADPDHPQTRAYTGAYHFGHTADPIYIGTCNGATASCSYAGYALESACHSGFECVYDVVADKGWRVGVGTHKIRTVIHDILLPYKEVPACHSTPECRDCANWKMYESNGTESTTTSRSSTTSKTKTRTQTCKTPGWWGCLDETTTTTERQVTTTRDVPTTTTTATTTTTTSEVTTTETTTTCKTPGRFWGCLDEPTSSGSTSTSTSSKTMTTTTTSPRTKPTPTETTTCSIPGRFWGCWDGAEDPAATSSSATTTSPPKHTITTPPSGPTAPANPISPPSTTKPSTSKQRCRHRSWFGFCKEWDEMNEL</sequence>
<feature type="region of interest" description="Disordered" evidence="19">
    <location>
        <begin position="553"/>
        <end position="587"/>
    </location>
</feature>
<protein>
    <recommendedName>
        <fullName evidence="6">triacylglycerol lipase</fullName>
        <ecNumber evidence="6">3.1.1.3</ecNumber>
    </recommendedName>
    <alternativeName>
        <fullName evidence="18">Autophagy-related protein 15</fullName>
    </alternativeName>
</protein>
<keyword evidence="11" id="KW-0735">Signal-anchor</keyword>
<keyword evidence="7" id="KW-0812">Transmembrane</keyword>
<keyword evidence="13" id="KW-0072">Autophagy</keyword>
<evidence type="ECO:0000256" key="13">
    <source>
        <dbReference type="ARBA" id="ARBA00023006"/>
    </source>
</evidence>
<keyword evidence="10" id="KW-0442">Lipid degradation</keyword>